<organism evidence="1 2">
    <name type="scientific">Favolaschia claudopus</name>
    <dbReference type="NCBI Taxonomy" id="2862362"/>
    <lineage>
        <taxon>Eukaryota</taxon>
        <taxon>Fungi</taxon>
        <taxon>Dikarya</taxon>
        <taxon>Basidiomycota</taxon>
        <taxon>Agaricomycotina</taxon>
        <taxon>Agaricomycetes</taxon>
        <taxon>Agaricomycetidae</taxon>
        <taxon>Agaricales</taxon>
        <taxon>Marasmiineae</taxon>
        <taxon>Mycenaceae</taxon>
        <taxon>Favolaschia</taxon>
    </lineage>
</organism>
<dbReference type="Proteomes" id="UP001362999">
    <property type="component" value="Unassembled WGS sequence"/>
</dbReference>
<comment type="caution">
    <text evidence="1">The sequence shown here is derived from an EMBL/GenBank/DDBJ whole genome shotgun (WGS) entry which is preliminary data.</text>
</comment>
<sequence length="276" mass="28854">MSLLIDGTATYNIARSQGPTTLVSSSFVRTYFPTRRHQANSLGSFAFTLNTGDRGPLTVVLSCRILASLEFDVVLALDWKSHLRDLLLHLRHPVPAVFDPWSMISGFVASADAGISRVSLDPSVSLESSQSSGVESVLRIGDAAIPSAGGAVVSPSAGGAVVYPSAGGAVVYPVVYSSAGGADDLRTGGAAALCNLSVCSSEHSPPSSSCVSVPRNYDPTIYMSLPLNASSSSDVNLSNAMSTLAAVFGINNGSHFDAETLERMRHYMESQARTVH</sequence>
<keyword evidence="2" id="KW-1185">Reference proteome</keyword>
<name>A0AAW0BAF0_9AGAR</name>
<accession>A0AAW0BAF0</accession>
<evidence type="ECO:0000313" key="2">
    <source>
        <dbReference type="Proteomes" id="UP001362999"/>
    </source>
</evidence>
<proteinExistence type="predicted"/>
<evidence type="ECO:0000313" key="1">
    <source>
        <dbReference type="EMBL" id="KAK7022984.1"/>
    </source>
</evidence>
<protein>
    <submittedName>
        <fullName evidence="1">Uncharacterized protein</fullName>
    </submittedName>
</protein>
<reference evidence="1 2" key="1">
    <citation type="journal article" date="2024" name="J Genomics">
        <title>Draft genome sequencing and assembly of Favolaschia claudopus CIRM-BRFM 2984 isolated from oak limbs.</title>
        <authorList>
            <person name="Navarro D."/>
            <person name="Drula E."/>
            <person name="Chaduli D."/>
            <person name="Cazenave R."/>
            <person name="Ahrendt S."/>
            <person name="Wang J."/>
            <person name="Lipzen A."/>
            <person name="Daum C."/>
            <person name="Barry K."/>
            <person name="Grigoriev I.V."/>
            <person name="Favel A."/>
            <person name="Rosso M.N."/>
            <person name="Martin F."/>
        </authorList>
    </citation>
    <scope>NUCLEOTIDE SEQUENCE [LARGE SCALE GENOMIC DNA]</scope>
    <source>
        <strain evidence="1 2">CIRM-BRFM 2984</strain>
    </source>
</reference>
<gene>
    <name evidence="1" type="ORF">R3P38DRAFT_3356830</name>
</gene>
<dbReference type="AlphaFoldDB" id="A0AAW0BAF0"/>
<dbReference type="EMBL" id="JAWWNJ010000036">
    <property type="protein sequence ID" value="KAK7022984.1"/>
    <property type="molecule type" value="Genomic_DNA"/>
</dbReference>